<reference evidence="6" key="1">
    <citation type="journal article" date="2019" name="Int. J. Syst. Evol. Microbiol.">
        <title>The Global Catalogue of Microorganisms (GCM) 10K type strain sequencing project: providing services to taxonomists for standard genome sequencing and annotation.</title>
        <authorList>
            <consortium name="The Broad Institute Genomics Platform"/>
            <consortium name="The Broad Institute Genome Sequencing Center for Infectious Disease"/>
            <person name="Wu L."/>
            <person name="Ma J."/>
        </authorList>
    </citation>
    <scope>NUCLEOTIDE SEQUENCE [LARGE SCALE GENOMIC DNA]</scope>
    <source>
        <strain evidence="6">CCM 8950</strain>
    </source>
</reference>
<evidence type="ECO:0000256" key="2">
    <source>
        <dbReference type="ARBA" id="ARBA00022801"/>
    </source>
</evidence>
<dbReference type="InterPro" id="IPR029058">
    <property type="entry name" value="AB_hydrolase_fold"/>
</dbReference>
<feature type="domain" description="Carboxylesterase type B" evidence="4">
    <location>
        <begin position="3"/>
        <end position="346"/>
    </location>
</feature>
<comment type="caution">
    <text evidence="5">The sequence shown here is derived from an EMBL/GenBank/DDBJ whole genome shotgun (WGS) entry which is preliminary data.</text>
</comment>
<dbReference type="Pfam" id="PF00135">
    <property type="entry name" value="COesterase"/>
    <property type="match status" value="1"/>
</dbReference>
<dbReference type="InterPro" id="IPR019826">
    <property type="entry name" value="Carboxylesterase_B_AS"/>
</dbReference>
<keyword evidence="2 3" id="KW-0378">Hydrolase</keyword>
<evidence type="ECO:0000256" key="1">
    <source>
        <dbReference type="ARBA" id="ARBA00005964"/>
    </source>
</evidence>
<dbReference type="PANTHER" id="PTHR43142:SF1">
    <property type="entry name" value="CARBOXYLIC ESTER HYDROLASE"/>
    <property type="match status" value="1"/>
</dbReference>
<comment type="similarity">
    <text evidence="1 3">Belongs to the type-B carboxylesterase/lipase family.</text>
</comment>
<dbReference type="EC" id="3.1.1.-" evidence="3"/>
<evidence type="ECO:0000256" key="3">
    <source>
        <dbReference type="RuleBase" id="RU361235"/>
    </source>
</evidence>
<accession>A0ABW1T897</accession>
<keyword evidence="6" id="KW-1185">Reference proteome</keyword>
<sequence length="468" mass="50856">MKISTTSGIVAGTQQNGHYRFTGIPFGEAERFKRPQPYHKGGTQPVNIEQIQPLQPLMKVSPEQLKDPIVAMFAPAADTKVGEECLNLRVTTPNVKGKLPVVIDIFGGGFTMGGNSITPTMRWLEDAPVVYVAINYRVSILGWSCFREGDTNCGLYDQALAIKWVVSNIAQFGGDPGKITLVGSSAGAKSISALMASNFDVMDQIKNVWTVSGAFQTIRDMKTAQKISERFLTTNELSNGRDLLTATPDTIIAAIAKYNDHANTNDFGPVIDEEAISSSWPDVLQERLNLHPYAVVVSSSSNEYGMQTKMAKGNPAILRQSANDLFGENADLVLKGTQTAAEMGRAIGYAMYRLPADRAAQRYATNANTTVYNLHASVLGGTHTSDALLMNLATALPDSRPLIKQLQAAFLAFVQTGKPTLTPEVQLQWPVYRSDSKRILQLSNAGFSIDRLSSEITENPLPVQALIL</sequence>
<dbReference type="InterPro" id="IPR002018">
    <property type="entry name" value="CarbesteraseB"/>
</dbReference>
<dbReference type="RefSeq" id="WP_137630097.1">
    <property type="nucleotide sequence ID" value="NZ_BJDO01000004.1"/>
</dbReference>
<dbReference type="EMBL" id="JBHSSA010000026">
    <property type="protein sequence ID" value="MFC6253440.1"/>
    <property type="molecule type" value="Genomic_DNA"/>
</dbReference>
<organism evidence="5 6">
    <name type="scientific">Secundilactobacillus hailunensis</name>
    <dbReference type="NCBI Taxonomy" id="2559923"/>
    <lineage>
        <taxon>Bacteria</taxon>
        <taxon>Bacillati</taxon>
        <taxon>Bacillota</taxon>
        <taxon>Bacilli</taxon>
        <taxon>Lactobacillales</taxon>
        <taxon>Lactobacillaceae</taxon>
        <taxon>Secundilactobacillus</taxon>
    </lineage>
</organism>
<name>A0ABW1T897_9LACO</name>
<dbReference type="SUPFAM" id="SSF53474">
    <property type="entry name" value="alpha/beta-Hydrolases"/>
    <property type="match status" value="1"/>
</dbReference>
<protein>
    <recommendedName>
        <fullName evidence="3">Carboxylic ester hydrolase</fullName>
        <ecNumber evidence="3">3.1.1.-</ecNumber>
    </recommendedName>
</protein>
<dbReference type="PANTHER" id="PTHR43142">
    <property type="entry name" value="CARBOXYLIC ESTER HYDROLASE"/>
    <property type="match status" value="1"/>
</dbReference>
<evidence type="ECO:0000259" key="4">
    <source>
        <dbReference type="Pfam" id="PF00135"/>
    </source>
</evidence>
<dbReference type="PROSITE" id="PS00122">
    <property type="entry name" value="CARBOXYLESTERASE_B_1"/>
    <property type="match status" value="1"/>
</dbReference>
<dbReference type="Gene3D" id="3.40.50.1820">
    <property type="entry name" value="alpha/beta hydrolase"/>
    <property type="match status" value="1"/>
</dbReference>
<evidence type="ECO:0000313" key="5">
    <source>
        <dbReference type="EMBL" id="MFC6253440.1"/>
    </source>
</evidence>
<dbReference type="Proteomes" id="UP001596190">
    <property type="component" value="Unassembled WGS sequence"/>
</dbReference>
<proteinExistence type="inferred from homology"/>
<evidence type="ECO:0000313" key="6">
    <source>
        <dbReference type="Proteomes" id="UP001596190"/>
    </source>
</evidence>
<gene>
    <name evidence="5" type="ORF">ACFP1H_02325</name>
</gene>